<dbReference type="InterPro" id="IPR029057">
    <property type="entry name" value="PRTase-like"/>
</dbReference>
<dbReference type="EMBL" id="UOEK01000182">
    <property type="protein sequence ID" value="VAW00213.1"/>
    <property type="molecule type" value="Genomic_DNA"/>
</dbReference>
<dbReference type="InterPro" id="IPR050408">
    <property type="entry name" value="HGPRT"/>
</dbReference>
<dbReference type="GO" id="GO:0032264">
    <property type="term" value="P:IMP salvage"/>
    <property type="evidence" value="ECO:0007669"/>
    <property type="project" value="TreeGrafter"/>
</dbReference>
<dbReference type="CDD" id="cd06223">
    <property type="entry name" value="PRTases_typeI"/>
    <property type="match status" value="1"/>
</dbReference>
<dbReference type="GO" id="GO:0000287">
    <property type="term" value="F:magnesium ion binding"/>
    <property type="evidence" value="ECO:0007669"/>
    <property type="project" value="TreeGrafter"/>
</dbReference>
<dbReference type="GO" id="GO:0005829">
    <property type="term" value="C:cytosol"/>
    <property type="evidence" value="ECO:0007669"/>
    <property type="project" value="TreeGrafter"/>
</dbReference>
<evidence type="ECO:0000313" key="2">
    <source>
        <dbReference type="EMBL" id="VAW00213.1"/>
    </source>
</evidence>
<name>A0A3B0S8F0_9ZZZZ</name>
<dbReference type="SUPFAM" id="SSF53271">
    <property type="entry name" value="PRTase-like"/>
    <property type="match status" value="1"/>
</dbReference>
<dbReference type="GO" id="GO:0006178">
    <property type="term" value="P:guanine salvage"/>
    <property type="evidence" value="ECO:0007669"/>
    <property type="project" value="TreeGrafter"/>
</dbReference>
<dbReference type="PANTHER" id="PTHR43340">
    <property type="entry name" value="HYPOXANTHINE-GUANINE PHOSPHORIBOSYLTRANSFERASE"/>
    <property type="match status" value="1"/>
</dbReference>
<dbReference type="GO" id="GO:0004422">
    <property type="term" value="F:hypoxanthine phosphoribosyltransferase activity"/>
    <property type="evidence" value="ECO:0007669"/>
    <property type="project" value="TreeGrafter"/>
</dbReference>
<dbReference type="EC" id="2.4.2.8" evidence="2"/>
<sequence>MAPPCDLVASREQISERVALLAHEIERAYQGLRPVFVGVLPGSVLFLADLVRAVDMPADVDFVSLRPYSVEGRVALTLDSAIPLAGRDVILVHDVVDTGLTLRTLQRMIALQRPASIENCTFVDKEHRRIVDVPIRYRAYTAGDELVLGYGIGWRGRFANAAGLWGVTDVGALVDDPAAFDAEIYGSKPRTQ</sequence>
<organism evidence="2">
    <name type="scientific">hydrothermal vent metagenome</name>
    <dbReference type="NCBI Taxonomy" id="652676"/>
    <lineage>
        <taxon>unclassified sequences</taxon>
        <taxon>metagenomes</taxon>
        <taxon>ecological metagenomes</taxon>
    </lineage>
</organism>
<dbReference type="Gene3D" id="3.40.50.2020">
    <property type="match status" value="1"/>
</dbReference>
<protein>
    <submittedName>
        <fullName evidence="2">Hypoxanthine-guanine phosphoribosyltransferase</fullName>
        <ecNumber evidence="2">2.4.2.8</ecNumber>
    </submittedName>
</protein>
<dbReference type="GO" id="GO:0046100">
    <property type="term" value="P:hypoxanthine metabolic process"/>
    <property type="evidence" value="ECO:0007669"/>
    <property type="project" value="TreeGrafter"/>
</dbReference>
<reference evidence="2" key="1">
    <citation type="submission" date="2018-06" db="EMBL/GenBank/DDBJ databases">
        <authorList>
            <person name="Zhirakovskaya E."/>
        </authorList>
    </citation>
    <scope>NUCLEOTIDE SEQUENCE</scope>
</reference>
<dbReference type="AlphaFoldDB" id="A0A3B0S8F0"/>
<dbReference type="InterPro" id="IPR000836">
    <property type="entry name" value="PRTase_dom"/>
</dbReference>
<accession>A0A3B0S8F0</accession>
<keyword evidence="2" id="KW-0328">Glycosyltransferase</keyword>
<evidence type="ECO:0000259" key="1">
    <source>
        <dbReference type="Pfam" id="PF00156"/>
    </source>
</evidence>
<keyword evidence="2" id="KW-0808">Transferase</keyword>
<dbReference type="GO" id="GO:0032263">
    <property type="term" value="P:GMP salvage"/>
    <property type="evidence" value="ECO:0007669"/>
    <property type="project" value="TreeGrafter"/>
</dbReference>
<feature type="domain" description="Phosphoribosyltransferase" evidence="1">
    <location>
        <begin position="12"/>
        <end position="132"/>
    </location>
</feature>
<proteinExistence type="predicted"/>
<dbReference type="Pfam" id="PF00156">
    <property type="entry name" value="Pribosyltran"/>
    <property type="match status" value="1"/>
</dbReference>
<dbReference type="PANTHER" id="PTHR43340:SF1">
    <property type="entry name" value="HYPOXANTHINE PHOSPHORIBOSYLTRANSFERASE"/>
    <property type="match status" value="1"/>
</dbReference>
<gene>
    <name evidence="2" type="ORF">MNBD_ACTINO02-838</name>
</gene>